<feature type="compositionally biased region" description="Basic and acidic residues" evidence="1">
    <location>
        <begin position="35"/>
        <end position="49"/>
    </location>
</feature>
<proteinExistence type="predicted"/>
<protein>
    <submittedName>
        <fullName evidence="2">Uncharacterized protein</fullName>
    </submittedName>
</protein>
<dbReference type="STRING" id="1505725.GA0061074_11917"/>
<dbReference type="AlphaFoldDB" id="A0A1C4C0V2"/>
<keyword evidence="3" id="KW-1185">Reference proteome</keyword>
<evidence type="ECO:0000313" key="3">
    <source>
        <dbReference type="Proteomes" id="UP000199268"/>
    </source>
</evidence>
<feature type="region of interest" description="Disordered" evidence="1">
    <location>
        <begin position="35"/>
        <end position="63"/>
    </location>
</feature>
<dbReference type="Proteomes" id="UP000199268">
    <property type="component" value="Unassembled WGS sequence"/>
</dbReference>
<evidence type="ECO:0000256" key="1">
    <source>
        <dbReference type="SAM" id="MobiDB-lite"/>
    </source>
</evidence>
<gene>
    <name evidence="2" type="ORF">GA0061074_11917</name>
</gene>
<accession>A0A1C4C0V2</accession>
<name>A0A1C4C0V2_9LACO</name>
<organism evidence="2 3">
    <name type="scientific">Weissella bombi</name>
    <dbReference type="NCBI Taxonomy" id="1505725"/>
    <lineage>
        <taxon>Bacteria</taxon>
        <taxon>Bacillati</taxon>
        <taxon>Bacillota</taxon>
        <taxon>Bacilli</taxon>
        <taxon>Lactobacillales</taxon>
        <taxon>Lactobacillaceae</taxon>
        <taxon>Weissella</taxon>
    </lineage>
</organism>
<dbReference type="RefSeq" id="WP_159426669.1">
    <property type="nucleotide sequence ID" value="NZ_BJEE01000001.1"/>
</dbReference>
<reference evidence="3" key="1">
    <citation type="submission" date="2016-08" db="EMBL/GenBank/DDBJ databases">
        <authorList>
            <person name="Varghese N."/>
            <person name="Submissions Spin"/>
        </authorList>
    </citation>
    <scope>NUCLEOTIDE SEQUENCE [LARGE SCALE GENOMIC DNA]</scope>
    <source>
        <strain evidence="3">R-53094</strain>
    </source>
</reference>
<sequence>MPNDLIDPPDDEIWGETIYGEEIMVGETGIRETIDGEYIKPDERERYADDSTTPVDTEEPRNE</sequence>
<evidence type="ECO:0000313" key="2">
    <source>
        <dbReference type="EMBL" id="SCC12786.1"/>
    </source>
</evidence>
<dbReference type="EMBL" id="FMAO01000019">
    <property type="protein sequence ID" value="SCC12786.1"/>
    <property type="molecule type" value="Genomic_DNA"/>
</dbReference>